<name>A0ABZ2M346_9BACT</name>
<accession>A0ABZ2M346</accession>
<dbReference type="RefSeq" id="WP_394826080.1">
    <property type="nucleotide sequence ID" value="NZ_CP089984.1"/>
</dbReference>
<dbReference type="Proteomes" id="UP001370348">
    <property type="component" value="Chromosome"/>
</dbReference>
<dbReference type="Pfam" id="PF11918">
    <property type="entry name" value="Peptidase_S41_N"/>
    <property type="match status" value="1"/>
</dbReference>
<proteinExistence type="predicted"/>
<dbReference type="CDD" id="cd07563">
    <property type="entry name" value="Peptidase_S41_IRBP"/>
    <property type="match status" value="1"/>
</dbReference>
<dbReference type="InterPro" id="IPR029045">
    <property type="entry name" value="ClpP/crotonase-like_dom_sf"/>
</dbReference>
<reference evidence="3 4" key="1">
    <citation type="submission" date="2021-12" db="EMBL/GenBank/DDBJ databases">
        <title>Discovery of the Pendulisporaceae a myxobacterial family with distinct sporulation behavior and unique specialized metabolism.</title>
        <authorList>
            <person name="Garcia R."/>
            <person name="Popoff A."/>
            <person name="Bader C.D."/>
            <person name="Loehr J."/>
            <person name="Walesch S."/>
            <person name="Walt C."/>
            <person name="Boldt J."/>
            <person name="Bunk B."/>
            <person name="Haeckl F.J.F.P.J."/>
            <person name="Gunesch A.P."/>
            <person name="Birkelbach J."/>
            <person name="Nuebel U."/>
            <person name="Pietschmann T."/>
            <person name="Bach T."/>
            <person name="Mueller R."/>
        </authorList>
    </citation>
    <scope>NUCLEOTIDE SEQUENCE [LARGE SCALE GENOMIC DNA]</scope>
    <source>
        <strain evidence="3 4">MSr11954</strain>
    </source>
</reference>
<sequence length="339" mass="36603">MKAKILLLGFLSSCMATPSPSATAAKAKPAREDAASIVNAAASEIEKGYVFADKGRALAEHLRARLREGRYAKAERTELARRLTEDMRGFSHDGHLWVEYHAEALPEDDARAKLEMEKRDNDRYYGERVHYGFAKVEHLPDNIGLLDLRVFAPLDLGPEVARAATAAMTLLATSDALVIDLRQNGGGGDMVNYLASYLFDDGPKPMSGTYTRADDKVTPGFTAANVPGPKLGGRKPVYVLISKKTFSAAEAFAYDLQALKRVVVIGEPSGGGAHPNDDRKLSPHFVLSLSTGRSINPITNADWEGTGVTPDVRVPAEGALDKALELARAAMARNKARAD</sequence>
<keyword evidence="4" id="KW-1185">Reference proteome</keyword>
<evidence type="ECO:0000259" key="2">
    <source>
        <dbReference type="SMART" id="SM00245"/>
    </source>
</evidence>
<dbReference type="Gene3D" id="3.90.226.10">
    <property type="entry name" value="2-enoyl-CoA Hydratase, Chain A, domain 1"/>
    <property type="match status" value="1"/>
</dbReference>
<evidence type="ECO:0000256" key="1">
    <source>
        <dbReference type="SAM" id="SignalP"/>
    </source>
</evidence>
<dbReference type="Gene3D" id="3.30.750.44">
    <property type="match status" value="1"/>
</dbReference>
<evidence type="ECO:0000313" key="4">
    <source>
        <dbReference type="Proteomes" id="UP001370348"/>
    </source>
</evidence>
<dbReference type="EMBL" id="CP089984">
    <property type="protein sequence ID" value="WXB16456.1"/>
    <property type="molecule type" value="Genomic_DNA"/>
</dbReference>
<dbReference type="PANTHER" id="PTHR11261">
    <property type="entry name" value="INTERPHOTORECEPTOR RETINOID-BINDING PROTEIN"/>
    <property type="match status" value="1"/>
</dbReference>
<dbReference type="InterPro" id="IPR005151">
    <property type="entry name" value="Tail-specific_protease"/>
</dbReference>
<feature type="signal peptide" evidence="1">
    <location>
        <begin position="1"/>
        <end position="24"/>
    </location>
</feature>
<dbReference type="PANTHER" id="PTHR11261:SF3">
    <property type="entry name" value="RETINOL-BINDING PROTEIN 3"/>
    <property type="match status" value="1"/>
</dbReference>
<feature type="domain" description="Tail specific protease" evidence="2">
    <location>
        <begin position="113"/>
        <end position="315"/>
    </location>
</feature>
<organism evidence="3 4">
    <name type="scientific">Pendulispora albinea</name>
    <dbReference type="NCBI Taxonomy" id="2741071"/>
    <lineage>
        <taxon>Bacteria</taxon>
        <taxon>Pseudomonadati</taxon>
        <taxon>Myxococcota</taxon>
        <taxon>Myxococcia</taxon>
        <taxon>Myxococcales</taxon>
        <taxon>Sorangiineae</taxon>
        <taxon>Pendulisporaceae</taxon>
        <taxon>Pendulispora</taxon>
    </lineage>
</organism>
<protein>
    <submittedName>
        <fullName evidence="3">S41 family peptidase</fullName>
    </submittedName>
</protein>
<dbReference type="Pfam" id="PF03572">
    <property type="entry name" value="Peptidase_S41"/>
    <property type="match status" value="1"/>
</dbReference>
<dbReference type="SMART" id="SM00245">
    <property type="entry name" value="TSPc"/>
    <property type="match status" value="1"/>
</dbReference>
<feature type="chain" id="PRO_5046921444" evidence="1">
    <location>
        <begin position="25"/>
        <end position="339"/>
    </location>
</feature>
<keyword evidence="1" id="KW-0732">Signal</keyword>
<dbReference type="SUPFAM" id="SSF52096">
    <property type="entry name" value="ClpP/crotonase"/>
    <property type="match status" value="1"/>
</dbReference>
<evidence type="ECO:0000313" key="3">
    <source>
        <dbReference type="EMBL" id="WXB16456.1"/>
    </source>
</evidence>
<gene>
    <name evidence="3" type="ORF">LZC94_04065</name>
</gene>